<keyword evidence="1" id="KW-1133">Transmembrane helix</keyword>
<sequence length="207" mass="23475">MEARIALDDQMIRFMSEFDWTVIAVLLYLLCLIGVITAVLIRYVWRRQLLDRGSDPRLILGNSNLPVAYLSDMRGKPPALKIMWLSPNQFVVFASIHDRINNMRHGMCTDLVSWQQFALLAAAAGYRRLSSLTSDTADTDHDDDLVSKVVTAEMENIVEPYIMWIFRDFGSPQAELDRCRDNPKSLRGVPGRPVPSLADDIVTIVVH</sequence>
<dbReference type="EMBL" id="LC738875">
    <property type="protein sequence ID" value="BDT62420.1"/>
    <property type="molecule type" value="Genomic_DNA"/>
</dbReference>
<accession>A0A9C7EYJ6</accession>
<evidence type="ECO:0000313" key="2">
    <source>
        <dbReference type="EMBL" id="BDT62420.1"/>
    </source>
</evidence>
<name>A0A9C7EYJ6_9VIRU</name>
<feature type="transmembrane region" description="Helical" evidence="1">
    <location>
        <begin position="20"/>
        <end position="45"/>
    </location>
</feature>
<evidence type="ECO:0000256" key="1">
    <source>
        <dbReference type="SAM" id="Phobius"/>
    </source>
</evidence>
<keyword evidence="1" id="KW-0472">Membrane</keyword>
<reference evidence="2" key="1">
    <citation type="submission" date="2022-10" db="EMBL/GenBank/DDBJ databases">
        <title>Genome sequences of endogenous nimaviruses in decapod crustaceans.</title>
        <authorList>
            <person name="Kawato S."/>
            <person name="Nozaki R."/>
            <person name="Kondo H."/>
            <person name="Hirono I."/>
        </authorList>
    </citation>
    <scope>NUCLEOTIDE SEQUENCE</scope>
    <source>
        <strain evidence="2">Okinawa2016</strain>
    </source>
</reference>
<proteinExistence type="predicted"/>
<keyword evidence="1" id="KW-0812">Transmembrane</keyword>
<organism evidence="2">
    <name type="scientific">Melicertus latisulcatus pemonivirus</name>
    <dbReference type="NCBI Taxonomy" id="2984278"/>
    <lineage>
        <taxon>Viruses</taxon>
        <taxon>Viruses incertae sedis</taxon>
        <taxon>Naldaviricetes</taxon>
        <taxon>Nimaviridae</taxon>
    </lineage>
</organism>
<protein>
    <submittedName>
        <fullName evidence="2">Wsv021-like protein</fullName>
    </submittedName>
</protein>